<dbReference type="EMBL" id="KU752557">
    <property type="protein sequence ID" value="AOW41410.1"/>
    <property type="molecule type" value="Genomic_DNA"/>
</dbReference>
<protein>
    <submittedName>
        <fullName evidence="1">Rlp</fullName>
    </submittedName>
</protein>
<evidence type="ECO:0000313" key="1">
    <source>
        <dbReference type="EMBL" id="AOW41410.1"/>
    </source>
</evidence>
<dbReference type="Pfam" id="PF12132">
    <property type="entry name" value="DUF3587"/>
    <property type="match status" value="1"/>
</dbReference>
<name>A0A1D8QL89_GVTN</name>
<dbReference type="InterPro" id="IPR021982">
    <property type="entry name" value="REEP_Ichnovirus"/>
</dbReference>
<keyword evidence="2" id="KW-1185">Reference proteome</keyword>
<dbReference type="KEGG" id="vg:37616946"/>
<dbReference type="Proteomes" id="UP000232707">
    <property type="component" value="Segment"/>
</dbReference>
<reference evidence="1 2" key="1">
    <citation type="submission" date="2016-02" db="EMBL/GenBank/DDBJ databases">
        <title>Genome sequence of a new Betabaculovirus TnGV isolated from the cabagge looper Trichoplusia ni (Lepidoptera: Noctuidae).</title>
        <authorList>
            <person name="Del Rincon-Castro M.C."/>
            <person name="Bivian-Hernandez Mdl.A."/>
            <person name="Lopez-Tlacomulco J.J."/>
            <person name="Ibarra J.E."/>
        </authorList>
    </citation>
    <scope>NUCLEOTIDE SEQUENCE [LARGE SCALE GENOMIC DNA]</scope>
    <source>
        <strain evidence="1">LBIV-12</strain>
    </source>
</reference>
<evidence type="ECO:0000313" key="2">
    <source>
        <dbReference type="Proteomes" id="UP000232707"/>
    </source>
</evidence>
<organism evidence="1 2">
    <name type="scientific">Trichoplusia ni granulovirus LBIV-12</name>
    <dbReference type="NCBI Taxonomy" id="1916701"/>
    <lineage>
        <taxon>Viruses</taxon>
        <taxon>Viruses incertae sedis</taxon>
        <taxon>Naldaviricetes</taxon>
        <taxon>Lefavirales</taxon>
        <taxon>Baculoviridae</taxon>
        <taxon>Betabaculovirus</taxon>
        <taxon>Betabaculovirus trini</taxon>
    </lineage>
</organism>
<proteinExistence type="predicted"/>
<dbReference type="GeneID" id="37616946"/>
<accession>A0A1D8QL89</accession>
<sequence>MDREAKVLRTMFLDGTFLDVVSHYDETRGISGRVMIRVDSILRILDAPVIDAILKEYNSLKVYLCVWDISFLITQHMKLHLCENGKYNSCKATDLSPCPHKHSHHFCSTHVQKWIEKFLAFECYLHHQDKKSSGVWLQFCFTMDCDGKSNPNYFPYHVYHKK</sequence>
<dbReference type="RefSeq" id="YP_009506141.1">
    <property type="nucleotide sequence ID" value="NC_038375.1"/>
</dbReference>